<dbReference type="InterPro" id="IPR036942">
    <property type="entry name" value="Beta-barrel_TonB_sf"/>
</dbReference>
<keyword evidence="9" id="KW-0675">Receptor</keyword>
<dbReference type="AlphaFoldDB" id="A0A1B2ABP1"/>
<evidence type="ECO:0000256" key="5">
    <source>
        <dbReference type="SAM" id="MobiDB-lite"/>
    </source>
</evidence>
<dbReference type="SUPFAM" id="SSF56935">
    <property type="entry name" value="Porins"/>
    <property type="match status" value="1"/>
</dbReference>
<dbReference type="PATRIC" id="fig|692370.5.peg.1004"/>
<dbReference type="PANTHER" id="PTHR40980:SF5">
    <property type="entry name" value="TONB-DEPENDENT RECEPTOR"/>
    <property type="match status" value="1"/>
</dbReference>
<dbReference type="InterPro" id="IPR000531">
    <property type="entry name" value="Beta-barrel_TonB"/>
</dbReference>
<comment type="similarity">
    <text evidence="4">Belongs to the TonB-dependent receptor family.</text>
</comment>
<evidence type="ECO:0000313" key="10">
    <source>
        <dbReference type="Proteomes" id="UP000092932"/>
    </source>
</evidence>
<evidence type="ECO:0000256" key="4">
    <source>
        <dbReference type="RuleBase" id="RU003357"/>
    </source>
</evidence>
<dbReference type="InterPro" id="IPR037066">
    <property type="entry name" value="Plug_dom_sf"/>
</dbReference>
<protein>
    <submittedName>
        <fullName evidence="9">TonB-dependent Receptor Plug Domain protein</fullName>
    </submittedName>
</protein>
<dbReference type="PANTHER" id="PTHR40980">
    <property type="entry name" value="PLUG DOMAIN-CONTAINING PROTEIN"/>
    <property type="match status" value="1"/>
</dbReference>
<dbReference type="Pfam" id="PF00593">
    <property type="entry name" value="TonB_dep_Rec_b-barrel"/>
    <property type="match status" value="1"/>
</dbReference>
<evidence type="ECO:0000256" key="2">
    <source>
        <dbReference type="ARBA" id="ARBA00023136"/>
    </source>
</evidence>
<comment type="subcellular location">
    <subcellularLocation>
        <location evidence="1 4">Cell outer membrane</location>
    </subcellularLocation>
</comment>
<keyword evidence="10" id="KW-1185">Reference proteome</keyword>
<dbReference type="OrthoDB" id="9768470at2"/>
<feature type="domain" description="TonB-dependent receptor plug" evidence="8">
    <location>
        <begin position="83"/>
        <end position="183"/>
    </location>
</feature>
<name>A0A1B2ABP1_9SPHN</name>
<evidence type="ECO:0000259" key="7">
    <source>
        <dbReference type="Pfam" id="PF00593"/>
    </source>
</evidence>
<evidence type="ECO:0000313" key="9">
    <source>
        <dbReference type="EMBL" id="ANY19514.1"/>
    </source>
</evidence>
<dbReference type="Gene3D" id="2.170.130.10">
    <property type="entry name" value="TonB-dependent receptor, plug domain"/>
    <property type="match status" value="1"/>
</dbReference>
<feature type="domain" description="TonB-dependent receptor-like beta-barrel" evidence="7">
    <location>
        <begin position="389"/>
        <end position="872"/>
    </location>
</feature>
<keyword evidence="4" id="KW-0798">TonB box</keyword>
<proteinExistence type="inferred from homology"/>
<feature type="region of interest" description="Disordered" evidence="5">
    <location>
        <begin position="28"/>
        <end position="53"/>
    </location>
</feature>
<organism evidence="9 10">
    <name type="scientific">Tsuneonella dongtanensis</name>
    <dbReference type="NCBI Taxonomy" id="692370"/>
    <lineage>
        <taxon>Bacteria</taxon>
        <taxon>Pseudomonadati</taxon>
        <taxon>Pseudomonadota</taxon>
        <taxon>Alphaproteobacteria</taxon>
        <taxon>Sphingomonadales</taxon>
        <taxon>Erythrobacteraceae</taxon>
        <taxon>Tsuneonella</taxon>
    </lineage>
</organism>
<keyword evidence="6" id="KW-0732">Signal</keyword>
<keyword evidence="3" id="KW-0998">Cell outer membrane</keyword>
<evidence type="ECO:0000256" key="6">
    <source>
        <dbReference type="SAM" id="SignalP"/>
    </source>
</evidence>
<dbReference type="EMBL" id="CP016591">
    <property type="protein sequence ID" value="ANY19514.1"/>
    <property type="molecule type" value="Genomic_DNA"/>
</dbReference>
<feature type="compositionally biased region" description="Low complexity" evidence="5">
    <location>
        <begin position="28"/>
        <end position="41"/>
    </location>
</feature>
<evidence type="ECO:0000259" key="8">
    <source>
        <dbReference type="Pfam" id="PF07715"/>
    </source>
</evidence>
<evidence type="ECO:0000256" key="1">
    <source>
        <dbReference type="ARBA" id="ARBA00004442"/>
    </source>
</evidence>
<dbReference type="Gene3D" id="2.40.170.20">
    <property type="entry name" value="TonB-dependent receptor, beta-barrel domain"/>
    <property type="match status" value="1"/>
</dbReference>
<sequence>MRRLRPYAAALLAGTGLVAAPALAQAQPQPLPTAGEQVAEPAPEPAPEPIEADEQVEEEVEISAPGSEGAEIVVTGRFIPEPVRNTAQVVSVLSAGEIARTGDGDIAGALVRVTGLSVNTNGFVYVRGLGDRYSLALLNGLALPSPEPLRRVVPLDIFPTSIVSSAVVQKSYSVNYPGEYGGGAINLTTASLPDDNYLTLGVGISGDSETTAQLGYTYYGSKRDVFGFDDGTRDLPGALRDNDGALVDAGVLENEDTLILQRNRQIPANFSASLAAGYGTDFGDTRFGAIASASFSNGWKTRGATQQTATAGSLVNSSYGVRTENKIQASGLLALGLDLPQGHKVRLTNVFIRDTSKVARVRGAFENIQTPFEDLEDDRLSGPYDSLNYESSYVQRQLFTSQAVGEFEFGAIELDLRGSYSKSDRDSPYERTTQYRYVGSTGGYAVRLGVPTGVIFSALDETVWAGGADIGYDLTGIVNGKLSAGYAYSDTARTFQSLNFVYDDGGAPIAGTGQSYLPIYLLLSPELIDFEDITLRQVNRAYGQAQYGGDLTVHGAYVRADVEVATGLRLEAGVRYEDAEQLLTLPDLYGNNPAGAGNAAVITKANDYWLPAATATWNFAEDFQFRLHGSKTIARPQFRELGTIPVLDVESDRVLAGNPFLTDSVLWNAETRVEWYPARGERVSLAGFFKSLDAPIETIATIDAAGTLQVTNANAPKATLYGVEAEVVKYIGLEGLGDALAPYRIALSANYTWSKSKLKVGAGDTTVLFPGNIDSPLIAPATQVFTDGSPLTGQSEHLANFQFGIENTDRLEQLTFLLTYASERVTSRGANTGGVLDPDIIERPGFNLDIVARQGFEWPGFGEMELKFEARNVLGRGHIEFQDYGTGRAAINNYDIGTTFAASLSAKF</sequence>
<gene>
    <name evidence="9" type="ORF">A6F68_00989</name>
</gene>
<dbReference type="GO" id="GO:0009279">
    <property type="term" value="C:cell outer membrane"/>
    <property type="evidence" value="ECO:0007669"/>
    <property type="project" value="UniProtKB-SubCell"/>
</dbReference>
<feature type="chain" id="PRO_5008533995" evidence="6">
    <location>
        <begin position="25"/>
        <end position="908"/>
    </location>
</feature>
<feature type="signal peptide" evidence="6">
    <location>
        <begin position="1"/>
        <end position="24"/>
    </location>
</feature>
<keyword evidence="2 4" id="KW-0472">Membrane</keyword>
<reference evidence="9 10" key="1">
    <citation type="submission" date="2016-07" db="EMBL/GenBank/DDBJ databases">
        <title>Complete genome sequence of Altererythrobacter dongtanensis KCTC 22672, a type strain with esterase isolated from tidal flat.</title>
        <authorList>
            <person name="Cheng H."/>
            <person name="Wu Y.-H."/>
            <person name="Zhou P."/>
            <person name="Huo Y.-Y."/>
            <person name="Wang C.-S."/>
            <person name="Xu X.-W."/>
        </authorList>
    </citation>
    <scope>NUCLEOTIDE SEQUENCE [LARGE SCALE GENOMIC DNA]</scope>
    <source>
        <strain evidence="9 10">KCTC 22672</strain>
    </source>
</reference>
<dbReference type="InterPro" id="IPR012910">
    <property type="entry name" value="Plug_dom"/>
</dbReference>
<dbReference type="RefSeq" id="WP_067676984.1">
    <property type="nucleotide sequence ID" value="NZ_CP016591.1"/>
</dbReference>
<dbReference type="STRING" id="692370.A6F68_00989"/>
<accession>A0A1B2ABP1</accession>
<evidence type="ECO:0000256" key="3">
    <source>
        <dbReference type="ARBA" id="ARBA00023237"/>
    </source>
</evidence>
<dbReference type="Pfam" id="PF07715">
    <property type="entry name" value="Plug"/>
    <property type="match status" value="1"/>
</dbReference>
<dbReference type="KEGG" id="ado:A6F68_00989"/>
<dbReference type="Proteomes" id="UP000092932">
    <property type="component" value="Chromosome"/>
</dbReference>